<dbReference type="Gene3D" id="3.30.70.20">
    <property type="match status" value="1"/>
</dbReference>
<evidence type="ECO:0000256" key="6">
    <source>
        <dbReference type="ARBA" id="ARBA00023004"/>
    </source>
</evidence>
<evidence type="ECO:0000259" key="13">
    <source>
        <dbReference type="PROSITE" id="PS51839"/>
    </source>
</evidence>
<keyword evidence="15" id="KW-1185">Reference proteome</keyword>
<dbReference type="InterPro" id="IPR000283">
    <property type="entry name" value="NADH_UbQ_OxRdtase_75kDa_su_CS"/>
</dbReference>
<protein>
    <recommendedName>
        <fullName evidence="10">NADH-quinone oxidoreductase</fullName>
        <ecNumber evidence="10">7.1.1.-</ecNumber>
    </recommendedName>
</protein>
<dbReference type="CDD" id="cd00207">
    <property type="entry name" value="fer2"/>
    <property type="match status" value="1"/>
</dbReference>
<evidence type="ECO:0000256" key="2">
    <source>
        <dbReference type="ARBA" id="ARBA00005404"/>
    </source>
</evidence>
<dbReference type="GO" id="GO:0048038">
    <property type="term" value="F:quinone binding"/>
    <property type="evidence" value="ECO:0007669"/>
    <property type="project" value="UniProtKB-UniRule"/>
</dbReference>
<evidence type="ECO:0000256" key="5">
    <source>
        <dbReference type="ARBA" id="ARBA00022967"/>
    </source>
</evidence>
<dbReference type="SUPFAM" id="SSF53706">
    <property type="entry name" value="Formate dehydrogenase/DMSO reductase, domains 1-3"/>
    <property type="match status" value="1"/>
</dbReference>
<dbReference type="Pfam" id="PF10588">
    <property type="entry name" value="NADH-G_4Fe-4S_3"/>
    <property type="match status" value="1"/>
</dbReference>
<dbReference type="PROSITE" id="PS00643">
    <property type="entry name" value="COMPLEX1_75K_3"/>
    <property type="match status" value="1"/>
</dbReference>
<dbReference type="GO" id="GO:0051537">
    <property type="term" value="F:2 iron, 2 sulfur cluster binding"/>
    <property type="evidence" value="ECO:0007669"/>
    <property type="project" value="UniProtKB-UniRule"/>
</dbReference>
<reference evidence="14 15" key="1">
    <citation type="journal article" date="2018" name="Parasitology">
        <title>The reduced genome of Candidatus Kinetoplastibacterium sorsogonicusi, the endosymbiont of Kentomonas sorsogonicus (Trypanosomatidae): loss of the haem-synthesis pathway.</title>
        <authorList>
            <person name="Silva F.M."/>
            <person name="Kostygov A.Y."/>
            <person name="Spodareva V.V."/>
            <person name="Butenko A."/>
            <person name="Tossou R."/>
            <person name="Lukes J."/>
            <person name="Yurchenko V."/>
            <person name="Alves J.M.P."/>
        </authorList>
    </citation>
    <scope>NUCLEOTIDE SEQUENCE [LARGE SCALE GENOMIC DNA]</scope>
    <source>
        <strain evidence="14 15">MF-08</strain>
    </source>
</reference>
<dbReference type="InterPro" id="IPR001041">
    <property type="entry name" value="2Fe-2S_ferredoxin-type"/>
</dbReference>
<keyword evidence="5 10" id="KW-1278">Translocase</keyword>
<dbReference type="NCBIfam" id="TIGR01973">
    <property type="entry name" value="NuoG"/>
    <property type="match status" value="1"/>
</dbReference>
<dbReference type="GO" id="GO:0042773">
    <property type="term" value="P:ATP synthesis coupled electron transport"/>
    <property type="evidence" value="ECO:0007669"/>
    <property type="project" value="InterPro"/>
</dbReference>
<dbReference type="SUPFAM" id="SSF54292">
    <property type="entry name" value="2Fe-2S ferredoxin-like"/>
    <property type="match status" value="1"/>
</dbReference>
<comment type="similarity">
    <text evidence="2 10">Belongs to the complex I 75 kDa subunit family.</text>
</comment>
<dbReference type="Pfam" id="PF22117">
    <property type="entry name" value="Fer4_Nqo3"/>
    <property type="match status" value="1"/>
</dbReference>
<dbReference type="KEGG" id="kso:CKSOR_00478"/>
<dbReference type="GO" id="GO:0008137">
    <property type="term" value="F:NADH dehydrogenase (ubiquinone) activity"/>
    <property type="evidence" value="ECO:0007669"/>
    <property type="project" value="UniProtKB-UniRule"/>
</dbReference>
<feature type="domain" description="2Fe-2S ferredoxin-type" evidence="11">
    <location>
        <begin position="4"/>
        <end position="82"/>
    </location>
</feature>
<dbReference type="InterPro" id="IPR019574">
    <property type="entry name" value="NADH_UbQ_OxRdtase_Gsu_4Fe4S-bd"/>
</dbReference>
<dbReference type="Pfam" id="PF22151">
    <property type="entry name" value="Fer4_NDSU1"/>
    <property type="match status" value="1"/>
</dbReference>
<dbReference type="InterPro" id="IPR054351">
    <property type="entry name" value="NADH_UbQ_OxRdtase_ferredoxin"/>
</dbReference>
<dbReference type="Gene3D" id="3.40.50.740">
    <property type="match status" value="2"/>
</dbReference>
<dbReference type="InterPro" id="IPR050123">
    <property type="entry name" value="Prok_molybdopt-oxidoreductase"/>
</dbReference>
<comment type="function">
    <text evidence="10">NDH-1 shuttles electrons from NADH, via FMN and iron-sulfur (Fe-S) centers, to quinones in the respiratory chain. Couples the redox reaction to proton translocation (for every two electrons transferred, four hydrogen ions are translocated across the cytoplasmic membrane), and thus conserves the redox energy in a proton gradient.</text>
</comment>
<keyword evidence="3 10" id="KW-0004">4Fe-4S</keyword>
<dbReference type="PANTHER" id="PTHR43105">
    <property type="entry name" value="RESPIRATORY NITRATE REDUCTASE"/>
    <property type="match status" value="1"/>
</dbReference>
<dbReference type="EMBL" id="CP025628">
    <property type="protein sequence ID" value="AWD32590.1"/>
    <property type="molecule type" value="Genomic_DNA"/>
</dbReference>
<evidence type="ECO:0000313" key="15">
    <source>
        <dbReference type="Proteomes" id="UP000266796"/>
    </source>
</evidence>
<dbReference type="Gene3D" id="3.40.228.10">
    <property type="entry name" value="Dimethylsulfoxide Reductase, domain 2"/>
    <property type="match status" value="1"/>
</dbReference>
<name>A0A3Q8EUC9_9PROT</name>
<dbReference type="GO" id="GO:0051539">
    <property type="term" value="F:4 iron, 4 sulfur cluster binding"/>
    <property type="evidence" value="ECO:0007669"/>
    <property type="project" value="UniProtKB-KW"/>
</dbReference>
<dbReference type="GO" id="GO:0046872">
    <property type="term" value="F:metal ion binding"/>
    <property type="evidence" value="ECO:0007669"/>
    <property type="project" value="UniProtKB-UniRule"/>
</dbReference>
<evidence type="ECO:0000256" key="10">
    <source>
        <dbReference type="RuleBase" id="RU003525"/>
    </source>
</evidence>
<evidence type="ECO:0000256" key="4">
    <source>
        <dbReference type="ARBA" id="ARBA00022723"/>
    </source>
</evidence>
<keyword evidence="10" id="KW-0001">2Fe-2S</keyword>
<organism evidence="14 15">
    <name type="scientific">Candidatus Kinetoplastidibacterium kentomonadis</name>
    <dbReference type="NCBI Taxonomy" id="1576550"/>
    <lineage>
        <taxon>Bacteria</taxon>
        <taxon>Pseudomonadati</taxon>
        <taxon>Pseudomonadota</taxon>
        <taxon>Betaproteobacteria</taxon>
        <taxon>Candidatus Kinetoplastidibacterium</taxon>
    </lineage>
</organism>
<comment type="cofactor">
    <cofactor evidence="1 10">
        <name>[4Fe-4S] cluster</name>
        <dbReference type="ChEBI" id="CHEBI:49883"/>
    </cofactor>
</comment>
<evidence type="ECO:0000256" key="1">
    <source>
        <dbReference type="ARBA" id="ARBA00001966"/>
    </source>
</evidence>
<evidence type="ECO:0000259" key="11">
    <source>
        <dbReference type="PROSITE" id="PS51085"/>
    </source>
</evidence>
<comment type="cofactor">
    <cofactor evidence="10">
        <name>[2Fe-2S] cluster</name>
        <dbReference type="ChEBI" id="CHEBI:190135"/>
    </cofactor>
    <text evidence="10">Binds 1 [2Fe-2S] cluster per subunit.</text>
</comment>
<dbReference type="Proteomes" id="UP000266796">
    <property type="component" value="Chromosome"/>
</dbReference>
<feature type="domain" description="4Fe-4S Mo/W bis-MGD-type" evidence="12">
    <location>
        <begin position="222"/>
        <end position="278"/>
    </location>
</feature>
<dbReference type="FunFam" id="3.30.70.20:FF:000002">
    <property type="entry name" value="NADH-ubiquinone oxidoreductase 75 kDa subunit"/>
    <property type="match status" value="1"/>
</dbReference>
<comment type="catalytic activity">
    <reaction evidence="9 10">
        <text>a quinone + NADH + 5 H(+)(in) = a quinol + NAD(+) + 4 H(+)(out)</text>
        <dbReference type="Rhea" id="RHEA:57888"/>
        <dbReference type="ChEBI" id="CHEBI:15378"/>
        <dbReference type="ChEBI" id="CHEBI:24646"/>
        <dbReference type="ChEBI" id="CHEBI:57540"/>
        <dbReference type="ChEBI" id="CHEBI:57945"/>
        <dbReference type="ChEBI" id="CHEBI:132124"/>
    </reaction>
</comment>
<dbReference type="PROSITE" id="PS51085">
    <property type="entry name" value="2FE2S_FER_2"/>
    <property type="match status" value="1"/>
</dbReference>
<dbReference type="Pfam" id="PF13510">
    <property type="entry name" value="Fer2_4"/>
    <property type="match status" value="1"/>
</dbReference>
<dbReference type="SUPFAM" id="SSF54862">
    <property type="entry name" value="4Fe-4S ferredoxins"/>
    <property type="match status" value="1"/>
</dbReference>
<dbReference type="InterPro" id="IPR010228">
    <property type="entry name" value="NADH_UbQ_OxRdtase_Gsu"/>
</dbReference>
<dbReference type="SMART" id="SM00929">
    <property type="entry name" value="NADH-G_4Fe-4S_3"/>
    <property type="match status" value="1"/>
</dbReference>
<dbReference type="InterPro" id="IPR036010">
    <property type="entry name" value="2Fe-2S_ferredoxin-like_sf"/>
</dbReference>
<evidence type="ECO:0000256" key="8">
    <source>
        <dbReference type="ARBA" id="ARBA00023027"/>
    </source>
</evidence>
<dbReference type="PROSITE" id="PS00642">
    <property type="entry name" value="COMPLEX1_75K_2"/>
    <property type="match status" value="1"/>
</dbReference>
<dbReference type="PANTHER" id="PTHR43105:SF13">
    <property type="entry name" value="NADH-UBIQUINONE OXIDOREDUCTASE 75 KDA SUBUNIT, MITOCHONDRIAL"/>
    <property type="match status" value="1"/>
</dbReference>
<dbReference type="Gene3D" id="3.10.20.740">
    <property type="match status" value="1"/>
</dbReference>
<evidence type="ECO:0000259" key="12">
    <source>
        <dbReference type="PROSITE" id="PS51669"/>
    </source>
</evidence>
<dbReference type="EC" id="7.1.1.-" evidence="10"/>
<dbReference type="PROSITE" id="PS00641">
    <property type="entry name" value="COMPLEX1_75K_1"/>
    <property type="match status" value="1"/>
</dbReference>
<dbReference type="Pfam" id="PF00384">
    <property type="entry name" value="Molybdopterin"/>
    <property type="match status" value="1"/>
</dbReference>
<sequence length="783" mass="87776">MDNIMIEIIVDGEKIKVPKGTTIINATNKVGKYIPHFCYHKKLSVAANCRMCLVEVEKFNKLLPACSTIVSNGMNITTCSEKVKIARKGVLEFLLRNHPLDCPICDQGGECTLQDISFEYGSSKSRLSSTTTKRVFIHKNLGPLISAEEMSRCIHCSRCIRFSIEIAGTQELGILNRGEHSEISSFLSRNIESELSGNMIDICPVGALTSKPFRFSARSWELAHRFSISPHDSLGTNLLMHVKSNHIYRVTPYQNEKINECWISDRDRFSYEGLNCNDRLSNPIVKNVHNKWEDISWDQAFDIIKDKFSNILKNHSGNDIGFLASNYSTLEELLLISKIAKSIGSDNIDFRIKNLNIDANNNIEGIPWLGMPISEIENLDRILIIGSNLRNDHPLLALKFRKAVNNGAKLFLVDSCEYEHNIQVADRITVSPLNMVNSIAEICIALLELNNIKIPECFINIKVSTNAKNIALHLFQGKNIGIFIDNSILELSDNGKLLANSYKISQLLDAKFGFLLSGSNTIGGYLANAYPINNNKNTNQILEKKLKSYIILHAEPSFDFNNPAETLMNLAQSEFSIALTPYASEAKKWAKMILPIAPFSETSGTFINNCGYIQSFKAVILPFKETRPGWKILRVLANILDLDGFEYTSSLDIKDELLSNVDLSLKLSNNVTSSIGISNVKENIIERIADIPIYKKDPIVRRARSLQNTKQSEKPCFIANNLTLSKLKINNFGKVKINTKYGTVILDIQEDNKIANNCVKISAGFEDVIFINSAFTDIKLECI</sequence>
<dbReference type="GO" id="GO:0016020">
    <property type="term" value="C:membrane"/>
    <property type="evidence" value="ECO:0007669"/>
    <property type="project" value="InterPro"/>
</dbReference>
<dbReference type="FunFam" id="3.10.20.740:FF:000001">
    <property type="entry name" value="NADH-quinone oxidoreductase subunit G"/>
    <property type="match status" value="1"/>
</dbReference>
<feature type="domain" description="4Fe-4S His(Cys)3-ligated-type" evidence="13">
    <location>
        <begin position="82"/>
        <end position="121"/>
    </location>
</feature>
<accession>A0A3Q8EUC9</accession>
<keyword evidence="10" id="KW-0874">Quinone</keyword>
<evidence type="ECO:0000256" key="9">
    <source>
        <dbReference type="ARBA" id="ARBA00047712"/>
    </source>
</evidence>
<dbReference type="AlphaFoldDB" id="A0A3Q8EUC9"/>
<gene>
    <name evidence="14" type="primary">nqo3</name>
    <name evidence="14" type="ORF">CKSOR_00478</name>
</gene>
<keyword evidence="8 10" id="KW-0520">NAD</keyword>
<dbReference type="PROSITE" id="PS51669">
    <property type="entry name" value="4FE4S_MOW_BIS_MGD"/>
    <property type="match status" value="1"/>
</dbReference>
<dbReference type="InterPro" id="IPR006656">
    <property type="entry name" value="Mopterin_OxRdtase"/>
</dbReference>
<evidence type="ECO:0000256" key="3">
    <source>
        <dbReference type="ARBA" id="ARBA00022485"/>
    </source>
</evidence>
<proteinExistence type="inferred from homology"/>
<keyword evidence="4 10" id="KW-0479">Metal-binding</keyword>
<keyword evidence="6 10" id="KW-0408">Iron</keyword>
<keyword evidence="7 10" id="KW-0411">Iron-sulfur</keyword>
<evidence type="ECO:0000313" key="14">
    <source>
        <dbReference type="EMBL" id="AWD32590.1"/>
    </source>
</evidence>
<dbReference type="InterPro" id="IPR006963">
    <property type="entry name" value="Mopterin_OxRdtase_4Fe-4S_dom"/>
</dbReference>
<dbReference type="PROSITE" id="PS51839">
    <property type="entry name" value="4FE4S_HC3"/>
    <property type="match status" value="1"/>
</dbReference>
<keyword evidence="14" id="KW-0560">Oxidoreductase</keyword>
<evidence type="ECO:0000256" key="7">
    <source>
        <dbReference type="ARBA" id="ARBA00023014"/>
    </source>
</evidence>
<dbReference type="GO" id="GO:0016651">
    <property type="term" value="F:oxidoreductase activity, acting on NAD(P)H"/>
    <property type="evidence" value="ECO:0007669"/>
    <property type="project" value="InterPro"/>
</dbReference>